<evidence type="ECO:0000256" key="2">
    <source>
        <dbReference type="ARBA" id="ARBA00023125"/>
    </source>
</evidence>
<dbReference type="PRINTS" id="PR00778">
    <property type="entry name" value="HTHARSR"/>
</dbReference>
<dbReference type="Proteomes" id="UP000214610">
    <property type="component" value="Unassembled WGS sequence"/>
</dbReference>
<dbReference type="PROSITE" id="PS50987">
    <property type="entry name" value="HTH_ARSR_2"/>
    <property type="match status" value="1"/>
</dbReference>
<name>A0A227KRD9_9BURK</name>
<dbReference type="InterPro" id="IPR011991">
    <property type="entry name" value="ArsR-like_HTH"/>
</dbReference>
<evidence type="ECO:0000313" key="5">
    <source>
        <dbReference type="EMBL" id="OXE51079.1"/>
    </source>
</evidence>
<proteinExistence type="predicted"/>
<evidence type="ECO:0000259" key="4">
    <source>
        <dbReference type="PROSITE" id="PS50987"/>
    </source>
</evidence>
<sequence length="102" mass="11686">MAEFPEVYEEQAKIFKALGHPARLMMVEAMLENPKTVTELTNMVQLEMPTVSRHLAVLKEAQVVKAQKKANSIIYSIEMTCLKGFLQCSRNTVTMKRIKRMI</sequence>
<dbReference type="SUPFAM" id="SSF46785">
    <property type="entry name" value="Winged helix' DNA-binding domain"/>
    <property type="match status" value="1"/>
</dbReference>
<dbReference type="Gene3D" id="1.10.10.10">
    <property type="entry name" value="Winged helix-like DNA-binding domain superfamily/Winged helix DNA-binding domain"/>
    <property type="match status" value="1"/>
</dbReference>
<accession>A0A227KRD9</accession>
<keyword evidence="3" id="KW-0804">Transcription</keyword>
<evidence type="ECO:0000256" key="3">
    <source>
        <dbReference type="ARBA" id="ARBA00023163"/>
    </source>
</evidence>
<gene>
    <name evidence="5" type="ORF">ADH67_01930</name>
</gene>
<dbReference type="InterPro" id="IPR051011">
    <property type="entry name" value="Metal_resp_trans_reg"/>
</dbReference>
<keyword evidence="2" id="KW-0238">DNA-binding</keyword>
<dbReference type="Pfam" id="PF01022">
    <property type="entry name" value="HTH_5"/>
    <property type="match status" value="1"/>
</dbReference>
<reference evidence="6" key="1">
    <citation type="submission" date="2017-05" db="EMBL/GenBank/DDBJ databases">
        <title>Improved OligoMM genomes.</title>
        <authorList>
            <person name="Garzetti D."/>
        </authorList>
    </citation>
    <scope>NUCLEOTIDE SEQUENCE [LARGE SCALE GENOMIC DNA]</scope>
    <source>
        <strain evidence="6">YL45</strain>
    </source>
</reference>
<dbReference type="AlphaFoldDB" id="A0A227KRD9"/>
<dbReference type="GO" id="GO:0003677">
    <property type="term" value="F:DNA binding"/>
    <property type="evidence" value="ECO:0007669"/>
    <property type="project" value="UniProtKB-KW"/>
</dbReference>
<dbReference type="SMART" id="SM00418">
    <property type="entry name" value="HTH_ARSR"/>
    <property type="match status" value="1"/>
</dbReference>
<dbReference type="PANTHER" id="PTHR43132">
    <property type="entry name" value="ARSENICAL RESISTANCE OPERON REPRESSOR ARSR-RELATED"/>
    <property type="match status" value="1"/>
</dbReference>
<dbReference type="PANTHER" id="PTHR43132:SF2">
    <property type="entry name" value="ARSENICAL RESISTANCE OPERON REPRESSOR ARSR-RELATED"/>
    <property type="match status" value="1"/>
</dbReference>
<protein>
    <submittedName>
        <fullName evidence="5">Transcriptional regulator</fullName>
    </submittedName>
</protein>
<dbReference type="CDD" id="cd00090">
    <property type="entry name" value="HTH_ARSR"/>
    <property type="match status" value="1"/>
</dbReference>
<dbReference type="GO" id="GO:0003700">
    <property type="term" value="F:DNA-binding transcription factor activity"/>
    <property type="evidence" value="ECO:0007669"/>
    <property type="project" value="InterPro"/>
</dbReference>
<dbReference type="NCBIfam" id="NF033788">
    <property type="entry name" value="HTH_metalloreg"/>
    <property type="match status" value="1"/>
</dbReference>
<dbReference type="InterPro" id="IPR036390">
    <property type="entry name" value="WH_DNA-bd_sf"/>
</dbReference>
<dbReference type="RefSeq" id="WP_066591133.1">
    <property type="nucleotide sequence ID" value="NZ_CAOTBB010000005.1"/>
</dbReference>
<keyword evidence="6" id="KW-1185">Reference proteome</keyword>
<evidence type="ECO:0000256" key="1">
    <source>
        <dbReference type="ARBA" id="ARBA00023015"/>
    </source>
</evidence>
<evidence type="ECO:0000313" key="6">
    <source>
        <dbReference type="Proteomes" id="UP000214610"/>
    </source>
</evidence>
<comment type="caution">
    <text evidence="5">The sequence shown here is derived from an EMBL/GenBank/DDBJ whole genome shotgun (WGS) entry which is preliminary data.</text>
</comment>
<dbReference type="InterPro" id="IPR001845">
    <property type="entry name" value="HTH_ArsR_DNA-bd_dom"/>
</dbReference>
<organism evidence="5 6">
    <name type="scientific">Turicimonas muris</name>
    <dbReference type="NCBI Taxonomy" id="1796652"/>
    <lineage>
        <taxon>Bacteria</taxon>
        <taxon>Pseudomonadati</taxon>
        <taxon>Pseudomonadota</taxon>
        <taxon>Betaproteobacteria</taxon>
        <taxon>Burkholderiales</taxon>
        <taxon>Sutterellaceae</taxon>
        <taxon>Turicimonas</taxon>
    </lineage>
</organism>
<feature type="domain" description="HTH arsR-type" evidence="4">
    <location>
        <begin position="1"/>
        <end position="97"/>
    </location>
</feature>
<dbReference type="GeneID" id="78363280"/>
<dbReference type="InterPro" id="IPR036388">
    <property type="entry name" value="WH-like_DNA-bd_sf"/>
</dbReference>
<keyword evidence="1" id="KW-0805">Transcription regulation</keyword>
<dbReference type="EMBL" id="NHMP01000001">
    <property type="protein sequence ID" value="OXE51079.1"/>
    <property type="molecule type" value="Genomic_DNA"/>
</dbReference>